<organism evidence="1 2">
    <name type="scientific">Bacteroides thetaiotaomicron</name>
    <dbReference type="NCBI Taxonomy" id="818"/>
    <lineage>
        <taxon>Bacteria</taxon>
        <taxon>Pseudomonadati</taxon>
        <taxon>Bacteroidota</taxon>
        <taxon>Bacteroidia</taxon>
        <taxon>Bacteroidales</taxon>
        <taxon>Bacteroidaceae</taxon>
        <taxon>Bacteroides</taxon>
    </lineage>
</organism>
<sequence>MKWEECLKHQLPVEDGGENYEELYRISLRAYTEGRSEEKKKALEAYRLCCGRLFGNRCMSSTGNSSDKKKICDADCPYIRKYEFELYKLGGCVENTPEST</sequence>
<comment type="caution">
    <text evidence="1">The sequence shown here is derived from an EMBL/GenBank/DDBJ whole genome shotgun (WGS) entry which is preliminary data.</text>
</comment>
<dbReference type="Proteomes" id="UP000782901">
    <property type="component" value="Unassembled WGS sequence"/>
</dbReference>
<proteinExistence type="predicted"/>
<dbReference type="AlphaFoldDB" id="A0A943HQM5"/>
<evidence type="ECO:0000313" key="1">
    <source>
        <dbReference type="EMBL" id="MBS5412494.1"/>
    </source>
</evidence>
<accession>A0A943HQM5</accession>
<dbReference type="EMBL" id="JAGZEE010000030">
    <property type="protein sequence ID" value="MBS5412494.1"/>
    <property type="molecule type" value="Genomic_DNA"/>
</dbReference>
<reference evidence="1" key="1">
    <citation type="submission" date="2021-02" db="EMBL/GenBank/DDBJ databases">
        <title>Infant gut strain persistence is associated with maternal origin, phylogeny, and functional potential including surface adhesion and iron acquisition.</title>
        <authorList>
            <person name="Lou Y.C."/>
        </authorList>
    </citation>
    <scope>NUCLEOTIDE SEQUENCE</scope>
    <source>
        <strain evidence="1">L3_082_243G1_dasL3_082_243G1_maxbin2.maxbin.015s ta_sub</strain>
    </source>
</reference>
<name>A0A943HQM5_BACT4</name>
<evidence type="ECO:0000313" key="2">
    <source>
        <dbReference type="Proteomes" id="UP000782901"/>
    </source>
</evidence>
<gene>
    <name evidence="1" type="ORF">KHY35_17610</name>
</gene>
<protein>
    <submittedName>
        <fullName evidence="1">Uncharacterized protein</fullName>
    </submittedName>
</protein>